<keyword evidence="6" id="KW-0560">Oxidoreductase</keyword>
<dbReference type="SUPFAM" id="SSF51197">
    <property type="entry name" value="Clavaminate synthase-like"/>
    <property type="match status" value="1"/>
</dbReference>
<name>A0AA86VSE3_9FABA</name>
<keyword evidence="2 6" id="KW-0408">Iron</keyword>
<dbReference type="Gene3D" id="2.60.120.330">
    <property type="entry name" value="B-lactam Antibiotic, Isopenicillin N Synthase, Chain"/>
    <property type="match status" value="1"/>
</dbReference>
<evidence type="ECO:0000259" key="7">
    <source>
        <dbReference type="PROSITE" id="PS51471"/>
    </source>
</evidence>
<dbReference type="GO" id="GO:0046872">
    <property type="term" value="F:metal ion binding"/>
    <property type="evidence" value="ECO:0007669"/>
    <property type="project" value="UniProtKB-KW"/>
</dbReference>
<sequence>MRSEGLMIPCLEFSGMELKEGTEEWREMSNKVRDACESHGCFLIVYDNKVPKGLREDMFLCMKELFDLPEETKRKHKSTKPYRGYNCGCPVTPFSQSFGIDDAPLPQTSLAFTNLMWPQGNPTFCEMLNSTSSKLLDLSLVIMKMLVEAYGLPKEYTSDIEELKSSSNFRLMKYKVPESGEMCETALLPHTDKSALTILCENEVEGLEVLSKSQEWVPVKIPEEGFVVIMGDVLKAWSNGRVHAATHRVMMKEEKERYSFALFAVPKEEVKIEVPPELVEEKIHPLRYRAFNYGDYFAYFVSTLHDNALDLFAGNAFFHE</sequence>
<protein>
    <recommendedName>
        <fullName evidence="4">2-oxoglutarate-dependent dioxygenase DAO</fullName>
    </recommendedName>
    <alternativeName>
        <fullName evidence="5">Protein DIOXYGENASE FOR AUXIN OXIDATION</fullName>
    </alternativeName>
</protein>
<dbReference type="EMBL" id="OY731405">
    <property type="protein sequence ID" value="CAJ1972128.1"/>
    <property type="molecule type" value="Genomic_DNA"/>
</dbReference>
<dbReference type="InterPro" id="IPR050231">
    <property type="entry name" value="Iron_ascorbate_oxido_reductase"/>
</dbReference>
<dbReference type="PANTHER" id="PTHR47990">
    <property type="entry name" value="2-OXOGLUTARATE (2OG) AND FE(II)-DEPENDENT OXYGENASE SUPERFAMILY PROTEIN-RELATED"/>
    <property type="match status" value="1"/>
</dbReference>
<dbReference type="Pfam" id="PF03171">
    <property type="entry name" value="2OG-FeII_Oxy"/>
    <property type="match status" value="1"/>
</dbReference>
<dbReference type="FunFam" id="2.60.120.330:FF:000017">
    <property type="entry name" value="2-oxoglutarate-dependent dioxygenase DAO"/>
    <property type="match status" value="1"/>
</dbReference>
<gene>
    <name evidence="8" type="ORF">AYBTSS11_LOCUS24175</name>
</gene>
<comment type="similarity">
    <text evidence="6">Belongs to the iron/ascorbate-dependent oxidoreductase family.</text>
</comment>
<dbReference type="InterPro" id="IPR026992">
    <property type="entry name" value="DIOX_N"/>
</dbReference>
<reference evidence="8" key="1">
    <citation type="submission" date="2023-10" db="EMBL/GenBank/DDBJ databases">
        <authorList>
            <person name="Domelevo Entfellner J.-B."/>
        </authorList>
    </citation>
    <scope>NUCLEOTIDE SEQUENCE</scope>
</reference>
<dbReference type="InterPro" id="IPR027443">
    <property type="entry name" value="IPNS-like_sf"/>
</dbReference>
<dbReference type="InterPro" id="IPR005123">
    <property type="entry name" value="Oxoglu/Fe-dep_dioxygenase_dom"/>
</dbReference>
<dbReference type="Gramene" id="rna-AYBTSS11_LOCUS24175">
    <property type="protein sequence ID" value="CAJ1972128.1"/>
    <property type="gene ID" value="gene-AYBTSS11_LOCUS24175"/>
</dbReference>
<evidence type="ECO:0000256" key="3">
    <source>
        <dbReference type="ARBA" id="ARBA00054658"/>
    </source>
</evidence>
<keyword evidence="1 6" id="KW-0479">Metal-binding</keyword>
<organism evidence="8 9">
    <name type="scientific">Sphenostylis stenocarpa</name>
    <dbReference type="NCBI Taxonomy" id="92480"/>
    <lineage>
        <taxon>Eukaryota</taxon>
        <taxon>Viridiplantae</taxon>
        <taxon>Streptophyta</taxon>
        <taxon>Embryophyta</taxon>
        <taxon>Tracheophyta</taxon>
        <taxon>Spermatophyta</taxon>
        <taxon>Magnoliopsida</taxon>
        <taxon>eudicotyledons</taxon>
        <taxon>Gunneridae</taxon>
        <taxon>Pentapetalae</taxon>
        <taxon>rosids</taxon>
        <taxon>fabids</taxon>
        <taxon>Fabales</taxon>
        <taxon>Fabaceae</taxon>
        <taxon>Papilionoideae</taxon>
        <taxon>50 kb inversion clade</taxon>
        <taxon>NPAAA clade</taxon>
        <taxon>indigoferoid/millettioid clade</taxon>
        <taxon>Phaseoleae</taxon>
        <taxon>Sphenostylis</taxon>
    </lineage>
</organism>
<dbReference type="Proteomes" id="UP001189624">
    <property type="component" value="Chromosome 8"/>
</dbReference>
<evidence type="ECO:0000256" key="2">
    <source>
        <dbReference type="ARBA" id="ARBA00023004"/>
    </source>
</evidence>
<dbReference type="PROSITE" id="PS51471">
    <property type="entry name" value="FE2OG_OXY"/>
    <property type="match status" value="1"/>
</dbReference>
<dbReference type="InterPro" id="IPR044861">
    <property type="entry name" value="IPNS-like_FE2OG_OXY"/>
</dbReference>
<evidence type="ECO:0000313" key="8">
    <source>
        <dbReference type="EMBL" id="CAJ1972128.1"/>
    </source>
</evidence>
<keyword evidence="9" id="KW-1185">Reference proteome</keyword>
<comment type="function">
    <text evidence="3">2-oxoglutarate-dependent dioxygenase essential for auxin catabolism and maintenance of auxin homeostasis in reproductive organs. Catalyzes the irreversible oxidation of indole-3-acetic acid (IAA) to the biologically inactive 2-oxoindole-3-acetic acid (OxIAA).</text>
</comment>
<dbReference type="GO" id="GO:0016491">
    <property type="term" value="F:oxidoreductase activity"/>
    <property type="evidence" value="ECO:0007669"/>
    <property type="project" value="UniProtKB-KW"/>
</dbReference>
<dbReference type="Pfam" id="PF14226">
    <property type="entry name" value="DIOX_N"/>
    <property type="match status" value="1"/>
</dbReference>
<evidence type="ECO:0000256" key="5">
    <source>
        <dbReference type="ARBA" id="ARBA00076740"/>
    </source>
</evidence>
<accession>A0AA86VSE3</accession>
<evidence type="ECO:0000256" key="1">
    <source>
        <dbReference type="ARBA" id="ARBA00022723"/>
    </source>
</evidence>
<evidence type="ECO:0000313" key="9">
    <source>
        <dbReference type="Proteomes" id="UP001189624"/>
    </source>
</evidence>
<feature type="domain" description="Fe2OG dioxygenase" evidence="7">
    <location>
        <begin position="164"/>
        <end position="266"/>
    </location>
</feature>
<dbReference type="AlphaFoldDB" id="A0AA86VSE3"/>
<proteinExistence type="inferred from homology"/>
<evidence type="ECO:0000256" key="4">
    <source>
        <dbReference type="ARBA" id="ARBA00074102"/>
    </source>
</evidence>
<evidence type="ECO:0000256" key="6">
    <source>
        <dbReference type="RuleBase" id="RU003682"/>
    </source>
</evidence>